<feature type="compositionally biased region" description="Basic and acidic residues" evidence="1">
    <location>
        <begin position="304"/>
        <end position="337"/>
    </location>
</feature>
<feature type="region of interest" description="Disordered" evidence="1">
    <location>
        <begin position="275"/>
        <end position="477"/>
    </location>
</feature>
<organism evidence="2">
    <name type="scientific">Hexamita inflata</name>
    <dbReference type="NCBI Taxonomy" id="28002"/>
    <lineage>
        <taxon>Eukaryota</taxon>
        <taxon>Metamonada</taxon>
        <taxon>Diplomonadida</taxon>
        <taxon>Hexamitidae</taxon>
        <taxon>Hexamitinae</taxon>
        <taxon>Hexamita</taxon>
    </lineage>
</organism>
<name>A0AA86TK82_9EUKA</name>
<accession>A0AA86TK82</accession>
<evidence type="ECO:0000313" key="2">
    <source>
        <dbReference type="EMBL" id="CAI9919766.1"/>
    </source>
</evidence>
<feature type="compositionally biased region" description="Basic and acidic residues" evidence="1">
    <location>
        <begin position="349"/>
        <end position="382"/>
    </location>
</feature>
<reference evidence="3 4" key="2">
    <citation type="submission" date="2024-07" db="EMBL/GenBank/DDBJ databases">
        <authorList>
            <person name="Akdeniz Z."/>
        </authorList>
    </citation>
    <scope>NUCLEOTIDE SEQUENCE [LARGE SCALE GENOMIC DNA]</scope>
</reference>
<feature type="compositionally biased region" description="Basic and acidic residues" evidence="1">
    <location>
        <begin position="275"/>
        <end position="296"/>
    </location>
</feature>
<reference evidence="2" key="1">
    <citation type="submission" date="2023-06" db="EMBL/GenBank/DDBJ databases">
        <authorList>
            <person name="Kurt Z."/>
        </authorList>
    </citation>
    <scope>NUCLEOTIDE SEQUENCE</scope>
</reference>
<proteinExistence type="predicted"/>
<comment type="caution">
    <text evidence="2">The sequence shown here is derived from an EMBL/GenBank/DDBJ whole genome shotgun (WGS) entry which is preliminary data.</text>
</comment>
<gene>
    <name evidence="3" type="ORF">HINF_LOCUS48308</name>
    <name evidence="2" type="ORF">HINF_LOCUS7411</name>
</gene>
<evidence type="ECO:0000313" key="4">
    <source>
        <dbReference type="Proteomes" id="UP001642409"/>
    </source>
</evidence>
<evidence type="ECO:0000313" key="3">
    <source>
        <dbReference type="EMBL" id="CAL6058516.1"/>
    </source>
</evidence>
<feature type="compositionally biased region" description="Acidic residues" evidence="1">
    <location>
        <begin position="338"/>
        <end position="348"/>
    </location>
</feature>
<evidence type="ECO:0000256" key="1">
    <source>
        <dbReference type="SAM" id="MobiDB-lite"/>
    </source>
</evidence>
<keyword evidence="4" id="KW-1185">Reference proteome</keyword>
<dbReference type="Proteomes" id="UP001642409">
    <property type="component" value="Unassembled WGS sequence"/>
</dbReference>
<protein>
    <submittedName>
        <fullName evidence="3">Hypothetical_protein</fullName>
    </submittedName>
</protein>
<dbReference type="AlphaFoldDB" id="A0AA86TK82"/>
<sequence>MTITNQVQIEQKTEIDKQLISKTEDTQKAKQDVCEQKVEQPNVEIVELKINEQPKVESVVVQKFNIEPPKPEMIVEQIKVSKEPSVAPIKVPEQEVKVEKKAVTSKVEPIVDYLVKQQELVSILQTFNSQAINVSDLKAIFLRLTFVNKQLQLHYGTKLDFKFSEKCLIFISQVFVYESIQSIQQTRFNQEIEPKDSFDLKTNDYCEISESDKKLQKQIDKINALIPDKHIVELIGKDSKNKPAQFSFIVDNSSEFTHIFKLTFEILNQHPFKEDKNEPELEKEEKKKRTPEEKAERKRLKALKLLEEQNQLKEEPNLNQKEDKKEDKENKVDKVEQNEETQPEIFEPEESKGEKKKRTPEEKAEKKRLKELALKEQAEKEAAAQNEVKIQEEQQQEEGEGEEKKKRTPEEKAERKRLKALKLLEQQKLEETQQENTQNQEAEENTEVSDTKKKKRTPEEKEERRRQKLAKLQQGDI</sequence>
<dbReference type="EMBL" id="CATOUU010000184">
    <property type="protein sequence ID" value="CAI9919766.1"/>
    <property type="molecule type" value="Genomic_DNA"/>
</dbReference>
<dbReference type="EMBL" id="CAXDID020000221">
    <property type="protein sequence ID" value="CAL6058516.1"/>
    <property type="molecule type" value="Genomic_DNA"/>
</dbReference>
<feature type="compositionally biased region" description="Basic and acidic residues" evidence="1">
    <location>
        <begin position="402"/>
        <end position="414"/>
    </location>
</feature>